<dbReference type="PANTHER" id="PTHR11003">
    <property type="entry name" value="POTASSIUM CHANNEL, SUBFAMILY K"/>
    <property type="match status" value="1"/>
</dbReference>
<keyword evidence="2 8" id="KW-0813">Transport</keyword>
<dbReference type="PRINTS" id="PR01333">
    <property type="entry name" value="2POREKCHANEL"/>
</dbReference>
<evidence type="ECO:0000313" key="12">
    <source>
        <dbReference type="EMBL" id="ODQ66856.1"/>
    </source>
</evidence>
<evidence type="ECO:0000256" key="8">
    <source>
        <dbReference type="RuleBase" id="RU003857"/>
    </source>
</evidence>
<feature type="transmembrane region" description="Helical" evidence="10">
    <location>
        <begin position="66"/>
        <end position="90"/>
    </location>
</feature>
<feature type="domain" description="Potassium channel" evidence="11">
    <location>
        <begin position="195"/>
        <end position="265"/>
    </location>
</feature>
<sequence>LKYLNNISIKPGQNWFVSWYMVSVHFPLIAASCGPLANMLAVVALVDPWKVETDVSQSRKSVHRDLVWILSCNGVSLFCGCLANISLLLNFSGRVRYNVSQAISIGGFLTGSLILIALVIASNSVYDFNNPINASEYKPSQGYWYAVITASMYFLCFIMLLMNEIGHIRGIYGASFNLNRPQRSFMLQNIAYVGWILGGAGLFTFLLSEHVSYPDAIYYAQVTVLTIGFGDFHATSILGRALCLPYALVGILLLGLIVNSIRQIILKSGSYTVMWHFSETNRRHGLKKKPVNNLQESSDQNEKTNLERASFHNIRKIHNNARRYYKWFTLFISLLTFLIFMGLGAMVFLFAESWSYFTAIYFCSLSVLTIGYGDTVPTNSAGKAFFVVWSFVAVPTMTILVTSLLETIVKWVIVVTDRFGGWAFGNQSELRHQTQKLRDSMSRFQASSTQSLPQRPSAHKHRRNRHRHDHENNPKIDSLSTEVKYLVEICKALDQSMRMVLAEPDKKYTFDEWNNMIELSQRHSSILDKSSVNQA</sequence>
<accession>A0A1E3PN40</accession>
<feature type="transmembrane region" description="Helical" evidence="10">
    <location>
        <begin position="142"/>
        <end position="162"/>
    </location>
</feature>
<dbReference type="InterPro" id="IPR013099">
    <property type="entry name" value="K_chnl_dom"/>
</dbReference>
<evidence type="ECO:0000256" key="9">
    <source>
        <dbReference type="SAM" id="MobiDB-lite"/>
    </source>
</evidence>
<feature type="transmembrane region" description="Helical" evidence="10">
    <location>
        <begin position="237"/>
        <end position="258"/>
    </location>
</feature>
<keyword evidence="4 10" id="KW-1133">Transmembrane helix</keyword>
<dbReference type="STRING" id="857566.A0A1E3PN40"/>
<dbReference type="Proteomes" id="UP000095009">
    <property type="component" value="Unassembled WGS sequence"/>
</dbReference>
<evidence type="ECO:0000256" key="3">
    <source>
        <dbReference type="ARBA" id="ARBA00022692"/>
    </source>
</evidence>
<evidence type="ECO:0000256" key="4">
    <source>
        <dbReference type="ARBA" id="ARBA00022989"/>
    </source>
</evidence>
<feature type="transmembrane region" description="Helical" evidence="10">
    <location>
        <begin position="384"/>
        <end position="405"/>
    </location>
</feature>
<feature type="transmembrane region" description="Helical" evidence="10">
    <location>
        <begin position="324"/>
        <end position="348"/>
    </location>
</feature>
<dbReference type="AlphaFoldDB" id="A0A1E3PN40"/>
<dbReference type="GO" id="GO:0005886">
    <property type="term" value="C:plasma membrane"/>
    <property type="evidence" value="ECO:0007669"/>
    <property type="project" value="TreeGrafter"/>
</dbReference>
<dbReference type="PANTHER" id="PTHR11003:SF342">
    <property type="entry name" value="OUTWARD-RECTIFIER POTASSIUM CHANNEL TOK1"/>
    <property type="match status" value="1"/>
</dbReference>
<feature type="non-terminal residue" evidence="12">
    <location>
        <position position="1"/>
    </location>
</feature>
<proteinExistence type="inferred from homology"/>
<name>A0A1E3PN40_9ASCO</name>
<keyword evidence="7 8" id="KW-0407">Ion channel</keyword>
<evidence type="ECO:0000259" key="11">
    <source>
        <dbReference type="Pfam" id="PF07885"/>
    </source>
</evidence>
<keyword evidence="6 10" id="KW-0472">Membrane</keyword>
<evidence type="ECO:0000256" key="2">
    <source>
        <dbReference type="ARBA" id="ARBA00022448"/>
    </source>
</evidence>
<dbReference type="GO" id="GO:0022841">
    <property type="term" value="F:potassium ion leak channel activity"/>
    <property type="evidence" value="ECO:0007669"/>
    <property type="project" value="TreeGrafter"/>
</dbReference>
<keyword evidence="3 8" id="KW-0812">Transmembrane</keyword>
<keyword evidence="13" id="KW-1185">Reference proteome</keyword>
<evidence type="ECO:0000313" key="13">
    <source>
        <dbReference type="Proteomes" id="UP000095009"/>
    </source>
</evidence>
<evidence type="ECO:0000256" key="10">
    <source>
        <dbReference type="SAM" id="Phobius"/>
    </source>
</evidence>
<dbReference type="EMBL" id="KV454408">
    <property type="protein sequence ID" value="ODQ66856.1"/>
    <property type="molecule type" value="Genomic_DNA"/>
</dbReference>
<feature type="transmembrane region" description="Helical" evidence="10">
    <location>
        <begin position="20"/>
        <end position="46"/>
    </location>
</feature>
<evidence type="ECO:0000256" key="6">
    <source>
        <dbReference type="ARBA" id="ARBA00023136"/>
    </source>
</evidence>
<feature type="domain" description="Potassium channel" evidence="11">
    <location>
        <begin position="338"/>
        <end position="409"/>
    </location>
</feature>
<dbReference type="Gene3D" id="1.10.287.70">
    <property type="match status" value="2"/>
</dbReference>
<comment type="subcellular location">
    <subcellularLocation>
        <location evidence="1">Membrane</location>
        <topology evidence="1">Multi-pass membrane protein</topology>
    </subcellularLocation>
</comment>
<evidence type="ECO:0000256" key="7">
    <source>
        <dbReference type="ARBA" id="ARBA00023303"/>
    </source>
</evidence>
<feature type="non-terminal residue" evidence="12">
    <location>
        <position position="535"/>
    </location>
</feature>
<dbReference type="OrthoDB" id="297496at2759"/>
<feature type="region of interest" description="Disordered" evidence="9">
    <location>
        <begin position="446"/>
        <end position="475"/>
    </location>
</feature>
<comment type="similarity">
    <text evidence="8">Belongs to the two pore domain potassium channel (TC 1.A.1.8) family.</text>
</comment>
<protein>
    <submittedName>
        <fullName evidence="12">Voltage-gated potassium channel</fullName>
    </submittedName>
</protein>
<dbReference type="InterPro" id="IPR003280">
    <property type="entry name" value="2pore_dom_K_chnl"/>
</dbReference>
<feature type="transmembrane region" description="Helical" evidence="10">
    <location>
        <begin position="102"/>
        <end position="122"/>
    </location>
</feature>
<reference evidence="12 13" key="1">
    <citation type="journal article" date="2016" name="Proc. Natl. Acad. Sci. U.S.A.">
        <title>Comparative genomics of biotechnologically important yeasts.</title>
        <authorList>
            <person name="Riley R."/>
            <person name="Haridas S."/>
            <person name="Wolfe K.H."/>
            <person name="Lopes M.R."/>
            <person name="Hittinger C.T."/>
            <person name="Goeker M."/>
            <person name="Salamov A.A."/>
            <person name="Wisecaver J.H."/>
            <person name="Long T.M."/>
            <person name="Calvey C.H."/>
            <person name="Aerts A.L."/>
            <person name="Barry K.W."/>
            <person name="Choi C."/>
            <person name="Clum A."/>
            <person name="Coughlan A.Y."/>
            <person name="Deshpande S."/>
            <person name="Douglass A.P."/>
            <person name="Hanson S.J."/>
            <person name="Klenk H.-P."/>
            <person name="LaButti K.M."/>
            <person name="Lapidus A."/>
            <person name="Lindquist E.A."/>
            <person name="Lipzen A.M."/>
            <person name="Meier-Kolthoff J.P."/>
            <person name="Ohm R.A."/>
            <person name="Otillar R.P."/>
            <person name="Pangilinan J.L."/>
            <person name="Peng Y."/>
            <person name="Rokas A."/>
            <person name="Rosa C.A."/>
            <person name="Scheuner C."/>
            <person name="Sibirny A.A."/>
            <person name="Slot J.C."/>
            <person name="Stielow J.B."/>
            <person name="Sun H."/>
            <person name="Kurtzman C.P."/>
            <person name="Blackwell M."/>
            <person name="Grigoriev I.V."/>
            <person name="Jeffries T.W."/>
        </authorList>
    </citation>
    <scope>NUCLEOTIDE SEQUENCE [LARGE SCALE GENOMIC DNA]</scope>
    <source>
        <strain evidence="12 13">DSM 6958</strain>
    </source>
</reference>
<evidence type="ECO:0000256" key="5">
    <source>
        <dbReference type="ARBA" id="ARBA00023065"/>
    </source>
</evidence>
<dbReference type="Pfam" id="PF07885">
    <property type="entry name" value="Ion_trans_2"/>
    <property type="match status" value="2"/>
</dbReference>
<dbReference type="SUPFAM" id="SSF81324">
    <property type="entry name" value="Voltage-gated potassium channels"/>
    <property type="match status" value="2"/>
</dbReference>
<feature type="transmembrane region" description="Helical" evidence="10">
    <location>
        <begin position="354"/>
        <end position="372"/>
    </location>
</feature>
<keyword evidence="5 8" id="KW-0406">Ion transport</keyword>
<evidence type="ECO:0000256" key="1">
    <source>
        <dbReference type="ARBA" id="ARBA00004141"/>
    </source>
</evidence>
<feature type="transmembrane region" description="Helical" evidence="10">
    <location>
        <begin position="190"/>
        <end position="208"/>
    </location>
</feature>
<dbReference type="GO" id="GO:0015271">
    <property type="term" value="F:outward rectifier potassium channel activity"/>
    <property type="evidence" value="ECO:0007669"/>
    <property type="project" value="TreeGrafter"/>
</dbReference>
<organism evidence="12 13">
    <name type="scientific">Nadsonia fulvescens var. elongata DSM 6958</name>
    <dbReference type="NCBI Taxonomy" id="857566"/>
    <lineage>
        <taxon>Eukaryota</taxon>
        <taxon>Fungi</taxon>
        <taxon>Dikarya</taxon>
        <taxon>Ascomycota</taxon>
        <taxon>Saccharomycotina</taxon>
        <taxon>Dipodascomycetes</taxon>
        <taxon>Dipodascales</taxon>
        <taxon>Dipodascales incertae sedis</taxon>
        <taxon>Nadsonia</taxon>
    </lineage>
</organism>
<feature type="compositionally biased region" description="Basic residues" evidence="9">
    <location>
        <begin position="457"/>
        <end position="468"/>
    </location>
</feature>
<dbReference type="GO" id="GO:0030322">
    <property type="term" value="P:stabilization of membrane potential"/>
    <property type="evidence" value="ECO:0007669"/>
    <property type="project" value="TreeGrafter"/>
</dbReference>
<gene>
    <name evidence="12" type="ORF">NADFUDRAFT_9292</name>
</gene>